<evidence type="ECO:0000313" key="1">
    <source>
        <dbReference type="EMBL" id="MDN2484021.1"/>
    </source>
</evidence>
<protein>
    <recommendedName>
        <fullName evidence="3">RNase H type-1 domain-containing protein</fullName>
    </recommendedName>
</protein>
<dbReference type="EMBL" id="JAUEOZ010000003">
    <property type="protein sequence ID" value="MDN2484021.1"/>
    <property type="molecule type" value="Genomic_DNA"/>
</dbReference>
<evidence type="ECO:0008006" key="3">
    <source>
        <dbReference type="Google" id="ProtNLM"/>
    </source>
</evidence>
<keyword evidence="2" id="KW-1185">Reference proteome</keyword>
<reference evidence="1" key="1">
    <citation type="submission" date="2024-05" db="EMBL/GenBank/DDBJ databases">
        <title>Genome Sequences of Four Agar- Degrading Marine Bacteria.</title>
        <authorList>
            <person name="Phillips E.K."/>
            <person name="Shaffer J.C."/>
            <person name="Henson M.W."/>
            <person name="Temperton B."/>
            <person name="Thrash C.J."/>
            <person name="Martin M.O."/>
        </authorList>
    </citation>
    <scope>NUCLEOTIDE SEQUENCE</scope>
    <source>
        <strain evidence="1">EKP203</strain>
    </source>
</reference>
<organism evidence="1 2">
    <name type="scientific">Vibrio agarivorans</name>
    <dbReference type="NCBI Taxonomy" id="153622"/>
    <lineage>
        <taxon>Bacteria</taxon>
        <taxon>Pseudomonadati</taxon>
        <taxon>Pseudomonadota</taxon>
        <taxon>Gammaproteobacteria</taxon>
        <taxon>Vibrionales</taxon>
        <taxon>Vibrionaceae</taxon>
        <taxon>Vibrio</taxon>
    </lineage>
</organism>
<dbReference type="InterPro" id="IPR012337">
    <property type="entry name" value="RNaseH-like_sf"/>
</dbReference>
<comment type="caution">
    <text evidence="1">The sequence shown here is derived from an EMBL/GenBank/DDBJ whole genome shotgun (WGS) entry which is preliminary data.</text>
</comment>
<sequence>MNIFYTDGSFASGYAGWAAVKVEKSSNITVSMKSATLPSSYSAELEAVILAVESSTDD</sequence>
<dbReference type="InterPro" id="IPR036397">
    <property type="entry name" value="RNaseH_sf"/>
</dbReference>
<dbReference type="Proteomes" id="UP001169719">
    <property type="component" value="Unassembled WGS sequence"/>
</dbReference>
<dbReference type="RefSeq" id="WP_289964223.1">
    <property type="nucleotide sequence ID" value="NZ_JAUEOZ010000003.1"/>
</dbReference>
<gene>
    <name evidence="1" type="ORF">QWJ08_21935</name>
</gene>
<accession>A0ABT7Y7P5</accession>
<evidence type="ECO:0000313" key="2">
    <source>
        <dbReference type="Proteomes" id="UP001169719"/>
    </source>
</evidence>
<dbReference type="Gene3D" id="3.30.420.10">
    <property type="entry name" value="Ribonuclease H-like superfamily/Ribonuclease H"/>
    <property type="match status" value="1"/>
</dbReference>
<proteinExistence type="predicted"/>
<dbReference type="SUPFAM" id="SSF53098">
    <property type="entry name" value="Ribonuclease H-like"/>
    <property type="match status" value="1"/>
</dbReference>
<name>A0ABT7Y7P5_9VIBR</name>